<organism evidence="5 6">
    <name type="scientific">Glomus cerebriforme</name>
    <dbReference type="NCBI Taxonomy" id="658196"/>
    <lineage>
        <taxon>Eukaryota</taxon>
        <taxon>Fungi</taxon>
        <taxon>Fungi incertae sedis</taxon>
        <taxon>Mucoromycota</taxon>
        <taxon>Glomeromycotina</taxon>
        <taxon>Glomeromycetes</taxon>
        <taxon>Glomerales</taxon>
        <taxon>Glomeraceae</taxon>
        <taxon>Glomus</taxon>
    </lineage>
</organism>
<name>A0A397T8H0_9GLOM</name>
<keyword evidence="4" id="KW-0732">Signal</keyword>
<sequence length="438" mass="49029">MYIFHVSLIIYFLINIYHTTEAYFSPGERTAHTATLYDNKIYFLGGSSADGTLLTNDFFYLDLKINFNTNDPKSIPYFDLSDLSSNHLPRHRGGSTSICGANKDTIFLWGGDIESDPLINTFKFDGQPWTSPNQIDGIRPVKRRRLQSVCDDKGLMYLYGGSVDEDMGPLQVFNNTDLLDTVNLAWETMGKINAPGPNNFYSATLLPSGYIVYIGGWSGLTVTDNDFILLDTVTLYNVNTNIWSTMTTVGNIPSKRDAIAAVLTKDGRLIISGGEFPHLKPADRPISVLDTSVNPFEWSAPKIFTPNPFPFLEHTATLYDDRYMIIAFGMIYDGSTARKSSNLYILDVSDRNNYQWVTQYTSKFPQPDPAINSTITSPPTAPSGKLNNLNIGVIIGSIVLGLIFFGVISFFTYKWYQKRQEFKNAIPTSGDSNFTEFK</sequence>
<keyword evidence="3" id="KW-0812">Transmembrane</keyword>
<dbReference type="InterPro" id="IPR015915">
    <property type="entry name" value="Kelch-typ_b-propeller"/>
</dbReference>
<evidence type="ECO:0000256" key="3">
    <source>
        <dbReference type="SAM" id="Phobius"/>
    </source>
</evidence>
<gene>
    <name evidence="5" type="ORF">C1645_819636</name>
</gene>
<dbReference type="Gene3D" id="2.120.10.80">
    <property type="entry name" value="Kelch-type beta propeller"/>
    <property type="match status" value="2"/>
</dbReference>
<accession>A0A397T8H0</accession>
<evidence type="ECO:0000313" key="6">
    <source>
        <dbReference type="Proteomes" id="UP000265703"/>
    </source>
</evidence>
<dbReference type="EMBL" id="QKYT01000108">
    <property type="protein sequence ID" value="RIA93216.1"/>
    <property type="molecule type" value="Genomic_DNA"/>
</dbReference>
<dbReference type="PANTHER" id="PTHR46093:SF18">
    <property type="entry name" value="FIBRONECTIN TYPE-III DOMAIN-CONTAINING PROTEIN"/>
    <property type="match status" value="1"/>
</dbReference>
<keyword evidence="3" id="KW-1133">Transmembrane helix</keyword>
<dbReference type="InterPro" id="IPR011043">
    <property type="entry name" value="Gal_Oxase/kelch_b-propeller"/>
</dbReference>
<proteinExistence type="predicted"/>
<evidence type="ECO:0000256" key="4">
    <source>
        <dbReference type="SAM" id="SignalP"/>
    </source>
</evidence>
<dbReference type="Pfam" id="PF24681">
    <property type="entry name" value="Kelch_KLHDC2_KLHL20_DRC7"/>
    <property type="match status" value="1"/>
</dbReference>
<dbReference type="OrthoDB" id="432528at2759"/>
<keyword evidence="6" id="KW-1185">Reference proteome</keyword>
<dbReference type="SUPFAM" id="SSF50965">
    <property type="entry name" value="Galactose oxidase, central domain"/>
    <property type="match status" value="1"/>
</dbReference>
<dbReference type="Proteomes" id="UP000265703">
    <property type="component" value="Unassembled WGS sequence"/>
</dbReference>
<dbReference type="PANTHER" id="PTHR46093">
    <property type="entry name" value="ACYL-COA-BINDING DOMAIN-CONTAINING PROTEIN 5"/>
    <property type="match status" value="1"/>
</dbReference>
<protein>
    <recommendedName>
        <fullName evidence="7">Galactose oxidase</fullName>
    </recommendedName>
</protein>
<feature type="signal peptide" evidence="4">
    <location>
        <begin position="1"/>
        <end position="22"/>
    </location>
</feature>
<comment type="caution">
    <text evidence="5">The sequence shown here is derived from an EMBL/GenBank/DDBJ whole genome shotgun (WGS) entry which is preliminary data.</text>
</comment>
<dbReference type="AlphaFoldDB" id="A0A397T8H0"/>
<keyword evidence="1" id="KW-0880">Kelch repeat</keyword>
<evidence type="ECO:0000256" key="2">
    <source>
        <dbReference type="ARBA" id="ARBA00022737"/>
    </source>
</evidence>
<evidence type="ECO:0008006" key="7">
    <source>
        <dbReference type="Google" id="ProtNLM"/>
    </source>
</evidence>
<evidence type="ECO:0000256" key="1">
    <source>
        <dbReference type="ARBA" id="ARBA00022441"/>
    </source>
</evidence>
<reference evidence="5 6" key="1">
    <citation type="submission" date="2018-06" db="EMBL/GenBank/DDBJ databases">
        <title>Comparative genomics reveals the genomic features of Rhizophagus irregularis, R. cerebriforme, R. diaphanum and Gigaspora rosea, and their symbiotic lifestyle signature.</title>
        <authorList>
            <person name="Morin E."/>
            <person name="San Clemente H."/>
            <person name="Chen E.C.H."/>
            <person name="De La Providencia I."/>
            <person name="Hainaut M."/>
            <person name="Kuo A."/>
            <person name="Kohler A."/>
            <person name="Murat C."/>
            <person name="Tang N."/>
            <person name="Roy S."/>
            <person name="Loubradou J."/>
            <person name="Henrissat B."/>
            <person name="Grigoriev I.V."/>
            <person name="Corradi N."/>
            <person name="Roux C."/>
            <person name="Martin F.M."/>
        </authorList>
    </citation>
    <scope>NUCLEOTIDE SEQUENCE [LARGE SCALE GENOMIC DNA]</scope>
    <source>
        <strain evidence="5 6">DAOM 227022</strain>
    </source>
</reference>
<keyword evidence="3" id="KW-0472">Membrane</keyword>
<keyword evidence="2" id="KW-0677">Repeat</keyword>
<feature type="transmembrane region" description="Helical" evidence="3">
    <location>
        <begin position="391"/>
        <end position="413"/>
    </location>
</feature>
<feature type="chain" id="PRO_5017454669" description="Galactose oxidase" evidence="4">
    <location>
        <begin position="23"/>
        <end position="438"/>
    </location>
</feature>
<evidence type="ECO:0000313" key="5">
    <source>
        <dbReference type="EMBL" id="RIA93216.1"/>
    </source>
</evidence>